<protein>
    <submittedName>
        <fullName evidence="2">Uncharacterized protein</fullName>
    </submittedName>
</protein>
<evidence type="ECO:0000313" key="3">
    <source>
        <dbReference type="Proteomes" id="UP000054549"/>
    </source>
</evidence>
<sequence length="168" mass="18635">MQVEVPFVPASQREPRILDKRVEDTIVVVGKFGGKKRRRDAPSKDMSEQSARGSVTTEPKGREIRAKRKCRRKDGPETRHLTTDSIIIRDQKDFDFSAVPNILDDPSNPAEEPSRPKKVKGSVSSRGNFSAAQEAQGVPRGEPFSRVDLVCISVKTPSIELHASSSLR</sequence>
<organism evidence="2 3">
    <name type="scientific">Amanita muscaria (strain Koide BX008)</name>
    <dbReference type="NCBI Taxonomy" id="946122"/>
    <lineage>
        <taxon>Eukaryota</taxon>
        <taxon>Fungi</taxon>
        <taxon>Dikarya</taxon>
        <taxon>Basidiomycota</taxon>
        <taxon>Agaricomycotina</taxon>
        <taxon>Agaricomycetes</taxon>
        <taxon>Agaricomycetidae</taxon>
        <taxon>Agaricales</taxon>
        <taxon>Pluteineae</taxon>
        <taxon>Amanitaceae</taxon>
        <taxon>Amanita</taxon>
    </lineage>
</organism>
<proteinExistence type="predicted"/>
<name>A0A0C2WYH1_AMAMK</name>
<dbReference type="InParanoid" id="A0A0C2WYH1"/>
<gene>
    <name evidence="2" type="ORF">M378DRAFT_813274</name>
</gene>
<dbReference type="OrthoDB" id="3064634at2759"/>
<feature type="compositionally biased region" description="Basic and acidic residues" evidence="1">
    <location>
        <begin position="73"/>
        <end position="86"/>
    </location>
</feature>
<dbReference type="HOGENOM" id="CLU_1586055_0_0_1"/>
<evidence type="ECO:0000256" key="1">
    <source>
        <dbReference type="SAM" id="MobiDB-lite"/>
    </source>
</evidence>
<feature type="region of interest" description="Disordered" evidence="1">
    <location>
        <begin position="30"/>
        <end position="86"/>
    </location>
</feature>
<dbReference type="Proteomes" id="UP000054549">
    <property type="component" value="Unassembled WGS sequence"/>
</dbReference>
<accession>A0A0C2WYH1</accession>
<evidence type="ECO:0000313" key="2">
    <source>
        <dbReference type="EMBL" id="KIL61896.1"/>
    </source>
</evidence>
<feature type="region of interest" description="Disordered" evidence="1">
    <location>
        <begin position="98"/>
        <end position="142"/>
    </location>
</feature>
<feature type="compositionally biased region" description="Polar residues" evidence="1">
    <location>
        <begin position="48"/>
        <end position="57"/>
    </location>
</feature>
<dbReference type="AlphaFoldDB" id="A0A0C2WYH1"/>
<keyword evidence="3" id="KW-1185">Reference proteome</keyword>
<reference evidence="2 3" key="1">
    <citation type="submission" date="2014-04" db="EMBL/GenBank/DDBJ databases">
        <title>Evolutionary Origins and Diversification of the Mycorrhizal Mutualists.</title>
        <authorList>
            <consortium name="DOE Joint Genome Institute"/>
            <consortium name="Mycorrhizal Genomics Consortium"/>
            <person name="Kohler A."/>
            <person name="Kuo A."/>
            <person name="Nagy L.G."/>
            <person name="Floudas D."/>
            <person name="Copeland A."/>
            <person name="Barry K.W."/>
            <person name="Cichocki N."/>
            <person name="Veneault-Fourrey C."/>
            <person name="LaButti K."/>
            <person name="Lindquist E.A."/>
            <person name="Lipzen A."/>
            <person name="Lundell T."/>
            <person name="Morin E."/>
            <person name="Murat C."/>
            <person name="Riley R."/>
            <person name="Ohm R."/>
            <person name="Sun H."/>
            <person name="Tunlid A."/>
            <person name="Henrissat B."/>
            <person name="Grigoriev I.V."/>
            <person name="Hibbett D.S."/>
            <person name="Martin F."/>
        </authorList>
    </citation>
    <scope>NUCLEOTIDE SEQUENCE [LARGE SCALE GENOMIC DNA]</scope>
    <source>
        <strain evidence="2 3">Koide BX008</strain>
    </source>
</reference>
<feature type="compositionally biased region" description="Polar residues" evidence="1">
    <location>
        <begin position="122"/>
        <end position="133"/>
    </location>
</feature>
<dbReference type="EMBL" id="KN818278">
    <property type="protein sequence ID" value="KIL61896.1"/>
    <property type="molecule type" value="Genomic_DNA"/>
</dbReference>